<keyword evidence="1" id="KW-1133">Transmembrane helix</keyword>
<sequence>MSGFKGFHWVQSALLWFPTMLRLAVAVYRWWIGWLRPLWAEPHHHAHSSHSSSPERTSCS</sequence>
<dbReference type="EMBL" id="JAEVHI010000001">
    <property type="protein sequence ID" value="KAG5304178.1"/>
    <property type="molecule type" value="Genomic_DNA"/>
</dbReference>
<evidence type="ECO:0000256" key="1">
    <source>
        <dbReference type="SAM" id="Phobius"/>
    </source>
</evidence>
<name>A0A8H7Z8K7_AJECA</name>
<reference evidence="2 3" key="1">
    <citation type="submission" date="2021-01" db="EMBL/GenBank/DDBJ databases">
        <title>Chromosome-level genome assembly of a human fungal pathogen reveals clustering of transcriptionally co-regulated genes.</title>
        <authorList>
            <person name="Voorhies M."/>
            <person name="Cohen S."/>
            <person name="Shea T.P."/>
            <person name="Petrus S."/>
            <person name="Munoz J.F."/>
            <person name="Poplawski S."/>
            <person name="Goldman W.E."/>
            <person name="Michael T."/>
            <person name="Cuomo C.A."/>
            <person name="Sil A."/>
            <person name="Beyhan S."/>
        </authorList>
    </citation>
    <scope>NUCLEOTIDE SEQUENCE [LARGE SCALE GENOMIC DNA]</scope>
    <source>
        <strain evidence="2 3">G184AR</strain>
    </source>
</reference>
<keyword evidence="1" id="KW-0812">Transmembrane</keyword>
<gene>
    <name evidence="2" type="ORF">I7I52_02425</name>
</gene>
<evidence type="ECO:0000313" key="3">
    <source>
        <dbReference type="Proteomes" id="UP000670092"/>
    </source>
</evidence>
<feature type="transmembrane region" description="Helical" evidence="1">
    <location>
        <begin position="12"/>
        <end position="32"/>
    </location>
</feature>
<organism evidence="2 3">
    <name type="scientific">Ajellomyces capsulatus</name>
    <name type="common">Darling's disease fungus</name>
    <name type="synonym">Histoplasma capsulatum</name>
    <dbReference type="NCBI Taxonomy" id="5037"/>
    <lineage>
        <taxon>Eukaryota</taxon>
        <taxon>Fungi</taxon>
        <taxon>Dikarya</taxon>
        <taxon>Ascomycota</taxon>
        <taxon>Pezizomycotina</taxon>
        <taxon>Eurotiomycetes</taxon>
        <taxon>Eurotiomycetidae</taxon>
        <taxon>Onygenales</taxon>
        <taxon>Ajellomycetaceae</taxon>
        <taxon>Histoplasma</taxon>
    </lineage>
</organism>
<protein>
    <submittedName>
        <fullName evidence="2">Uncharacterized protein</fullName>
    </submittedName>
</protein>
<dbReference type="Proteomes" id="UP000670092">
    <property type="component" value="Unassembled WGS sequence"/>
</dbReference>
<dbReference type="VEuPathDB" id="FungiDB:I7I52_02425"/>
<evidence type="ECO:0000313" key="2">
    <source>
        <dbReference type="EMBL" id="KAG5304178.1"/>
    </source>
</evidence>
<comment type="caution">
    <text evidence="2">The sequence shown here is derived from an EMBL/GenBank/DDBJ whole genome shotgun (WGS) entry which is preliminary data.</text>
</comment>
<dbReference type="AlphaFoldDB" id="A0A8H7Z8K7"/>
<accession>A0A8H7Z8K7</accession>
<keyword evidence="1" id="KW-0472">Membrane</keyword>
<proteinExistence type="predicted"/>